<dbReference type="Gene3D" id="2.30.30.830">
    <property type="match status" value="1"/>
</dbReference>
<keyword evidence="8" id="KW-0472">Membrane</keyword>
<reference evidence="11 12" key="1">
    <citation type="journal article" date="2011" name="Stand. Genomic Sci.">
        <title>Complete genome sequence of Desulfobulbus propionicus type strain (1pr3).</title>
        <authorList>
            <person name="Pagani I."/>
            <person name="Lapidus A."/>
            <person name="Nolan M."/>
            <person name="Lucas S."/>
            <person name="Hammon N."/>
            <person name="Deshpande S."/>
            <person name="Cheng J.F."/>
            <person name="Chertkov O."/>
            <person name="Davenport K."/>
            <person name="Tapia R."/>
            <person name="Han C."/>
            <person name="Goodwin L."/>
            <person name="Pitluck S."/>
            <person name="Liolios K."/>
            <person name="Mavromatis K."/>
            <person name="Ivanova N."/>
            <person name="Mikhailova N."/>
            <person name="Pati A."/>
            <person name="Chen A."/>
            <person name="Palaniappan K."/>
            <person name="Land M."/>
            <person name="Hauser L."/>
            <person name="Chang Y.J."/>
            <person name="Jeffries C.D."/>
            <person name="Detter J.C."/>
            <person name="Brambilla E."/>
            <person name="Kannan K.P."/>
            <person name="Djao O.D."/>
            <person name="Rohde M."/>
            <person name="Pukall R."/>
            <person name="Spring S."/>
            <person name="Goker M."/>
            <person name="Sikorski J."/>
            <person name="Woyke T."/>
            <person name="Bristow J."/>
            <person name="Eisen J.A."/>
            <person name="Markowitz V."/>
            <person name="Hugenholtz P."/>
            <person name="Kyrpides N.C."/>
            <person name="Klenk H.P."/>
        </authorList>
    </citation>
    <scope>NUCLEOTIDE SEQUENCE [LARGE SCALE GENOMIC DNA]</scope>
    <source>
        <strain evidence="12">ATCC 33891 / DSM 2032 / 1pr3</strain>
    </source>
</reference>
<feature type="compositionally biased region" description="Acidic residues" evidence="9">
    <location>
        <begin position="258"/>
        <end position="269"/>
    </location>
</feature>
<dbReference type="GO" id="GO:0005886">
    <property type="term" value="C:plasma membrane"/>
    <property type="evidence" value="ECO:0007669"/>
    <property type="project" value="UniProtKB-SubCell"/>
</dbReference>
<keyword evidence="3" id="KW-1003">Cell membrane</keyword>
<dbReference type="Proteomes" id="UP000006365">
    <property type="component" value="Chromosome"/>
</dbReference>
<evidence type="ECO:0000259" key="10">
    <source>
        <dbReference type="Pfam" id="PF11356"/>
    </source>
</evidence>
<feature type="region of interest" description="Disordered" evidence="9">
    <location>
        <begin position="159"/>
        <end position="269"/>
    </location>
</feature>
<evidence type="ECO:0000256" key="4">
    <source>
        <dbReference type="ARBA" id="ARBA00022519"/>
    </source>
</evidence>
<evidence type="ECO:0000256" key="3">
    <source>
        <dbReference type="ARBA" id="ARBA00022475"/>
    </source>
</evidence>
<keyword evidence="7" id="KW-1133">Transmembrane helix</keyword>
<proteinExistence type="predicted"/>
<evidence type="ECO:0000256" key="8">
    <source>
        <dbReference type="ARBA" id="ARBA00023136"/>
    </source>
</evidence>
<keyword evidence="5" id="KW-0812">Transmembrane</keyword>
<dbReference type="GO" id="GO:0015031">
    <property type="term" value="P:protein transport"/>
    <property type="evidence" value="ECO:0007669"/>
    <property type="project" value="UniProtKB-KW"/>
</dbReference>
<keyword evidence="4" id="KW-0997">Cell inner membrane</keyword>
<dbReference type="AlphaFoldDB" id="A0A7U3YK64"/>
<keyword evidence="12" id="KW-1185">Reference proteome</keyword>
<dbReference type="EMBL" id="CP002364">
    <property type="protein sequence ID" value="ADW16840.1"/>
    <property type="molecule type" value="Genomic_DNA"/>
</dbReference>
<organism evidence="11 12">
    <name type="scientific">Desulfobulbus propionicus (strain ATCC 33891 / DSM 2032 / VKM B-1956 / 1pr3)</name>
    <dbReference type="NCBI Taxonomy" id="577650"/>
    <lineage>
        <taxon>Bacteria</taxon>
        <taxon>Pseudomonadati</taxon>
        <taxon>Thermodesulfobacteriota</taxon>
        <taxon>Desulfobulbia</taxon>
        <taxon>Desulfobulbales</taxon>
        <taxon>Desulfobulbaceae</taxon>
        <taxon>Desulfobulbus</taxon>
    </lineage>
</organism>
<keyword evidence="6" id="KW-0653">Protein transport</keyword>
<dbReference type="Pfam" id="PF11356">
    <property type="entry name" value="T2SSC"/>
    <property type="match status" value="1"/>
</dbReference>
<evidence type="ECO:0000256" key="2">
    <source>
        <dbReference type="ARBA" id="ARBA00022448"/>
    </source>
</evidence>
<name>A0A7U3YK64_DESPD</name>
<evidence type="ECO:0000256" key="5">
    <source>
        <dbReference type="ARBA" id="ARBA00022692"/>
    </source>
</evidence>
<evidence type="ECO:0000313" key="11">
    <source>
        <dbReference type="EMBL" id="ADW16840.1"/>
    </source>
</evidence>
<keyword evidence="2" id="KW-0813">Transport</keyword>
<sequence length="269" mass="29178">MVSILVRLVLITLLVYAAVQYWYGRVEKRLEDSMPPEKKVVAAAPVEPQEAQQETATADNDHQVIVSRNIFKAALDTGEDLEGDQEQAELEGLAETKLQLALLGTVTGGKDDARAIIRDEKTQLEDLYQVGSQLQGAEIVRITRGKVVLQVRGREEVLTIKDPGSDDGGGGGGRDAIPGAEMTPPTPAMEAPPPDTMEQRVPEAMPRRRISFRNPAPVPPAAKNEDNGVPGEEQPDALPADSEEQLLPDDERPGGEPQETEPETEQPAR</sequence>
<dbReference type="InterPro" id="IPR024961">
    <property type="entry name" value="T2SS_GspC_N"/>
</dbReference>
<evidence type="ECO:0000256" key="7">
    <source>
        <dbReference type="ARBA" id="ARBA00022989"/>
    </source>
</evidence>
<feature type="compositionally biased region" description="Pro residues" evidence="9">
    <location>
        <begin position="184"/>
        <end position="195"/>
    </location>
</feature>
<dbReference type="KEGG" id="dpr:Despr_0664"/>
<gene>
    <name evidence="11" type="ordered locus">Despr_0664</name>
</gene>
<accession>A0A7U3YK64</accession>
<comment type="subcellular location">
    <subcellularLocation>
        <location evidence="1">Cell inner membrane</location>
    </subcellularLocation>
</comment>
<feature type="domain" description="Type II secretion system protein GspC N-terminal" evidence="10">
    <location>
        <begin position="9"/>
        <end position="159"/>
    </location>
</feature>
<dbReference type="RefSeq" id="WP_015723385.1">
    <property type="nucleotide sequence ID" value="NC_014972.1"/>
</dbReference>
<evidence type="ECO:0000256" key="9">
    <source>
        <dbReference type="SAM" id="MobiDB-lite"/>
    </source>
</evidence>
<evidence type="ECO:0000256" key="6">
    <source>
        <dbReference type="ARBA" id="ARBA00022927"/>
    </source>
</evidence>
<evidence type="ECO:0000313" key="12">
    <source>
        <dbReference type="Proteomes" id="UP000006365"/>
    </source>
</evidence>
<evidence type="ECO:0000256" key="1">
    <source>
        <dbReference type="ARBA" id="ARBA00004533"/>
    </source>
</evidence>
<protein>
    <recommendedName>
        <fullName evidence="10">Type II secretion system protein GspC N-terminal domain-containing protein</fullName>
    </recommendedName>
</protein>